<dbReference type="OrthoDB" id="5404599at2759"/>
<dbReference type="InterPro" id="IPR011009">
    <property type="entry name" value="Kinase-like_dom_sf"/>
</dbReference>
<dbReference type="CDD" id="cd05120">
    <property type="entry name" value="APH_ChoK_like"/>
    <property type="match status" value="1"/>
</dbReference>
<protein>
    <recommendedName>
        <fullName evidence="2">Aminoglycoside phosphotransferase domain-containing protein</fullName>
    </recommendedName>
</protein>
<evidence type="ECO:0000313" key="4">
    <source>
        <dbReference type="Proteomes" id="UP000053989"/>
    </source>
</evidence>
<reference evidence="4" key="2">
    <citation type="submission" date="2015-01" db="EMBL/GenBank/DDBJ databases">
        <title>Evolutionary Origins and Diversification of the Mycorrhizal Mutualists.</title>
        <authorList>
            <consortium name="DOE Joint Genome Institute"/>
            <consortium name="Mycorrhizal Genomics Consortium"/>
            <person name="Kohler A."/>
            <person name="Kuo A."/>
            <person name="Nagy L.G."/>
            <person name="Floudas D."/>
            <person name="Copeland A."/>
            <person name="Barry K.W."/>
            <person name="Cichocki N."/>
            <person name="Veneault-Fourrey C."/>
            <person name="LaButti K."/>
            <person name="Lindquist E.A."/>
            <person name="Lipzen A."/>
            <person name="Lundell T."/>
            <person name="Morin E."/>
            <person name="Murat C."/>
            <person name="Riley R."/>
            <person name="Ohm R."/>
            <person name="Sun H."/>
            <person name="Tunlid A."/>
            <person name="Henrissat B."/>
            <person name="Grigoriev I.V."/>
            <person name="Hibbett D.S."/>
            <person name="Martin F."/>
        </authorList>
    </citation>
    <scope>NUCLEOTIDE SEQUENCE [LARGE SCALE GENOMIC DNA]</scope>
    <source>
        <strain evidence="4">Foug A</strain>
    </source>
</reference>
<reference evidence="3 4" key="1">
    <citation type="submission" date="2014-04" db="EMBL/GenBank/DDBJ databases">
        <authorList>
            <consortium name="DOE Joint Genome Institute"/>
            <person name="Kuo A."/>
            <person name="Kohler A."/>
            <person name="Nagy L.G."/>
            <person name="Floudas D."/>
            <person name="Copeland A."/>
            <person name="Barry K.W."/>
            <person name="Cichocki N."/>
            <person name="Veneault-Fourrey C."/>
            <person name="LaButti K."/>
            <person name="Lindquist E.A."/>
            <person name="Lipzen A."/>
            <person name="Lundell T."/>
            <person name="Morin E."/>
            <person name="Murat C."/>
            <person name="Sun H."/>
            <person name="Tunlid A."/>
            <person name="Henrissat B."/>
            <person name="Grigoriev I.V."/>
            <person name="Hibbett D.S."/>
            <person name="Martin F."/>
            <person name="Nordberg H.P."/>
            <person name="Cantor M.N."/>
            <person name="Hua S.X."/>
        </authorList>
    </citation>
    <scope>NUCLEOTIDE SEQUENCE [LARGE SCALE GENOMIC DNA]</scope>
    <source>
        <strain evidence="3 4">Foug A</strain>
    </source>
</reference>
<feature type="signal peptide" evidence="1">
    <location>
        <begin position="1"/>
        <end position="24"/>
    </location>
</feature>
<keyword evidence="1" id="KW-0732">Signal</keyword>
<dbReference type="EMBL" id="KN822031">
    <property type="protein sequence ID" value="KIM64041.1"/>
    <property type="molecule type" value="Genomic_DNA"/>
</dbReference>
<dbReference type="InterPro" id="IPR002575">
    <property type="entry name" value="Aminoglycoside_PTrfase"/>
</dbReference>
<organism evidence="3 4">
    <name type="scientific">Scleroderma citrinum Foug A</name>
    <dbReference type="NCBI Taxonomy" id="1036808"/>
    <lineage>
        <taxon>Eukaryota</taxon>
        <taxon>Fungi</taxon>
        <taxon>Dikarya</taxon>
        <taxon>Basidiomycota</taxon>
        <taxon>Agaricomycotina</taxon>
        <taxon>Agaricomycetes</taxon>
        <taxon>Agaricomycetidae</taxon>
        <taxon>Boletales</taxon>
        <taxon>Sclerodermatineae</taxon>
        <taxon>Sclerodermataceae</taxon>
        <taxon>Scleroderma</taxon>
    </lineage>
</organism>
<feature type="domain" description="Aminoglycoside phosphotransferase" evidence="2">
    <location>
        <begin position="190"/>
        <end position="230"/>
    </location>
</feature>
<dbReference type="PANTHER" id="PTHR21310:SF15">
    <property type="entry name" value="AMINOGLYCOSIDE PHOSPHOTRANSFERASE DOMAIN-CONTAINING PROTEIN"/>
    <property type="match status" value="1"/>
</dbReference>
<dbReference type="PANTHER" id="PTHR21310">
    <property type="entry name" value="AMINOGLYCOSIDE PHOSPHOTRANSFERASE-RELATED-RELATED"/>
    <property type="match status" value="1"/>
</dbReference>
<dbReference type="Gene3D" id="3.90.1200.10">
    <property type="match status" value="1"/>
</dbReference>
<sequence>MIRGNGGIIAKVTRLLRRAGLCLSLFLTLPNDEYEPRTFAFRFGIPLVLKVTNRTVSTEADALRYLNGVVPHLPIPRLIGSFELDDKVYTIMTKLSGHRLLDKWQDITAKKCTDVVVKEVTEILYQLWDVRQPAEIRGQVMMSASGHGLPHPRTLHESLGGPYSSTIECYDSMCDTKMSNIPPHISTALAQDPIVWVHTDLRMQNVLVDDDGHVTGIVDWEDSGWLPRHWQLHILRRPQLGCMGAWVIHWQSGFCCDDDTECAYKASLDGVLVYPL</sequence>
<evidence type="ECO:0000256" key="1">
    <source>
        <dbReference type="SAM" id="SignalP"/>
    </source>
</evidence>
<keyword evidence="4" id="KW-1185">Reference proteome</keyword>
<proteinExistence type="predicted"/>
<accession>A0A0C3E7Q0</accession>
<dbReference type="Proteomes" id="UP000053989">
    <property type="component" value="Unassembled WGS sequence"/>
</dbReference>
<dbReference type="HOGENOM" id="CLU_021768_3_3_1"/>
<dbReference type="SUPFAM" id="SSF56112">
    <property type="entry name" value="Protein kinase-like (PK-like)"/>
    <property type="match status" value="1"/>
</dbReference>
<evidence type="ECO:0000259" key="2">
    <source>
        <dbReference type="Pfam" id="PF01636"/>
    </source>
</evidence>
<name>A0A0C3E7Q0_9AGAM</name>
<evidence type="ECO:0000313" key="3">
    <source>
        <dbReference type="EMBL" id="KIM64041.1"/>
    </source>
</evidence>
<dbReference type="STRING" id="1036808.A0A0C3E7Q0"/>
<dbReference type="AlphaFoldDB" id="A0A0C3E7Q0"/>
<feature type="chain" id="PRO_5002163734" description="Aminoglycoside phosphotransferase domain-containing protein" evidence="1">
    <location>
        <begin position="25"/>
        <end position="276"/>
    </location>
</feature>
<dbReference type="InParanoid" id="A0A0C3E7Q0"/>
<dbReference type="Pfam" id="PF01636">
    <property type="entry name" value="APH"/>
    <property type="match status" value="1"/>
</dbReference>
<gene>
    <name evidence="3" type="ORF">SCLCIDRAFT_1213877</name>
</gene>
<dbReference type="InterPro" id="IPR051678">
    <property type="entry name" value="AGP_Transferase"/>
</dbReference>